<evidence type="ECO:0000256" key="1">
    <source>
        <dbReference type="ARBA" id="ARBA00004571"/>
    </source>
</evidence>
<dbReference type="RefSeq" id="WP_011829191.1">
    <property type="nucleotide sequence ID" value="NC_008825.1"/>
</dbReference>
<dbReference type="Gene3D" id="2.40.160.10">
    <property type="entry name" value="Porin"/>
    <property type="match status" value="1"/>
</dbReference>
<dbReference type="InterPro" id="IPR033900">
    <property type="entry name" value="Gram_neg_porin_domain"/>
</dbReference>
<accession>A2SG65</accession>
<evidence type="ECO:0000256" key="4">
    <source>
        <dbReference type="ARBA" id="ARBA00022452"/>
    </source>
</evidence>
<keyword evidence="4" id="KW-1134">Transmembrane beta strand</keyword>
<evidence type="ECO:0000259" key="12">
    <source>
        <dbReference type="Pfam" id="PF13609"/>
    </source>
</evidence>
<keyword evidence="14" id="KW-1185">Reference proteome</keyword>
<keyword evidence="9" id="KW-0472">Membrane</keyword>
<gene>
    <name evidence="13" type="ordered locus">Mpe_A1592</name>
</gene>
<comment type="subunit">
    <text evidence="2">Homotrimer.</text>
</comment>
<evidence type="ECO:0000313" key="13">
    <source>
        <dbReference type="EMBL" id="ABM94554.1"/>
    </source>
</evidence>
<evidence type="ECO:0000256" key="9">
    <source>
        <dbReference type="ARBA" id="ARBA00023136"/>
    </source>
</evidence>
<dbReference type="eggNOG" id="COG3203">
    <property type="taxonomic scope" value="Bacteria"/>
</dbReference>
<feature type="chain" id="PRO_5002646149" evidence="11">
    <location>
        <begin position="32"/>
        <end position="383"/>
    </location>
</feature>
<dbReference type="CDD" id="cd00342">
    <property type="entry name" value="gram_neg_porins"/>
    <property type="match status" value="1"/>
</dbReference>
<keyword evidence="7" id="KW-0406">Ion transport</keyword>
<dbReference type="InterPro" id="IPR023614">
    <property type="entry name" value="Porin_dom_sf"/>
</dbReference>
<evidence type="ECO:0000256" key="6">
    <source>
        <dbReference type="ARBA" id="ARBA00022729"/>
    </source>
</evidence>
<dbReference type="Pfam" id="PF13609">
    <property type="entry name" value="Porin_4"/>
    <property type="match status" value="1"/>
</dbReference>
<evidence type="ECO:0000313" key="14">
    <source>
        <dbReference type="Proteomes" id="UP000000366"/>
    </source>
</evidence>
<dbReference type="PANTHER" id="PTHR34501:SF9">
    <property type="entry name" value="MAJOR OUTER MEMBRANE PROTEIN P.IA"/>
    <property type="match status" value="1"/>
</dbReference>
<evidence type="ECO:0000256" key="2">
    <source>
        <dbReference type="ARBA" id="ARBA00011233"/>
    </source>
</evidence>
<dbReference type="GO" id="GO:0006811">
    <property type="term" value="P:monoatomic ion transport"/>
    <property type="evidence" value="ECO:0007669"/>
    <property type="project" value="UniProtKB-KW"/>
</dbReference>
<dbReference type="AlphaFoldDB" id="A2SG65"/>
<dbReference type="SUPFAM" id="SSF56935">
    <property type="entry name" value="Porins"/>
    <property type="match status" value="1"/>
</dbReference>
<organism evidence="13 14">
    <name type="scientific">Methylibium petroleiphilum (strain ATCC BAA-1232 / LMG 22953 / PM1)</name>
    <dbReference type="NCBI Taxonomy" id="420662"/>
    <lineage>
        <taxon>Bacteria</taxon>
        <taxon>Pseudomonadati</taxon>
        <taxon>Pseudomonadota</taxon>
        <taxon>Betaproteobacteria</taxon>
        <taxon>Burkholderiales</taxon>
        <taxon>Sphaerotilaceae</taxon>
        <taxon>Methylibium</taxon>
    </lineage>
</organism>
<evidence type="ECO:0000256" key="8">
    <source>
        <dbReference type="ARBA" id="ARBA00023114"/>
    </source>
</evidence>
<proteinExistence type="predicted"/>
<keyword evidence="5" id="KW-0812">Transmembrane</keyword>
<dbReference type="STRING" id="420662.Mpe_A1592"/>
<dbReference type="GO" id="GO:0015288">
    <property type="term" value="F:porin activity"/>
    <property type="evidence" value="ECO:0007669"/>
    <property type="project" value="UniProtKB-KW"/>
</dbReference>
<evidence type="ECO:0000256" key="5">
    <source>
        <dbReference type="ARBA" id="ARBA00022692"/>
    </source>
</evidence>
<feature type="domain" description="Porin" evidence="12">
    <location>
        <begin position="19"/>
        <end position="348"/>
    </location>
</feature>
<evidence type="ECO:0000256" key="3">
    <source>
        <dbReference type="ARBA" id="ARBA00022448"/>
    </source>
</evidence>
<dbReference type="HOGENOM" id="CLU_038238_1_0_4"/>
<evidence type="ECO:0000256" key="11">
    <source>
        <dbReference type="SAM" id="SignalP"/>
    </source>
</evidence>
<dbReference type="PANTHER" id="PTHR34501">
    <property type="entry name" value="PROTEIN YDDL-RELATED"/>
    <property type="match status" value="1"/>
</dbReference>
<dbReference type="GO" id="GO:0009279">
    <property type="term" value="C:cell outer membrane"/>
    <property type="evidence" value="ECO:0007669"/>
    <property type="project" value="UniProtKB-SubCell"/>
</dbReference>
<keyword evidence="8" id="KW-0626">Porin</keyword>
<evidence type="ECO:0000256" key="7">
    <source>
        <dbReference type="ARBA" id="ARBA00023065"/>
    </source>
</evidence>
<name>A2SG65_METPP</name>
<protein>
    <submittedName>
        <fullName evidence="13">Putative outer membrane protein (Porin)</fullName>
    </submittedName>
</protein>
<feature type="signal peptide" evidence="11">
    <location>
        <begin position="1"/>
        <end position="31"/>
    </location>
</feature>
<dbReference type="Proteomes" id="UP000000366">
    <property type="component" value="Chromosome"/>
</dbReference>
<keyword evidence="6 11" id="KW-0732">Signal</keyword>
<dbReference type="EMBL" id="CP000555">
    <property type="protein sequence ID" value="ABM94554.1"/>
    <property type="molecule type" value="Genomic_DNA"/>
</dbReference>
<evidence type="ECO:0000256" key="10">
    <source>
        <dbReference type="ARBA" id="ARBA00023237"/>
    </source>
</evidence>
<keyword evidence="3" id="KW-0813">Transport</keyword>
<reference evidence="13 14" key="1">
    <citation type="journal article" date="2007" name="J. Bacteriol.">
        <title>Whole-genome analysis of the methyl tert-butyl ether-degrading beta-proteobacterium Methylibium petroleiphilum PM1.</title>
        <authorList>
            <person name="Kane S.R."/>
            <person name="Chakicherla A.Y."/>
            <person name="Chain P.S.G."/>
            <person name="Schmidt R."/>
            <person name="Shin M.W."/>
            <person name="Legler T.C."/>
            <person name="Scow K.M."/>
            <person name="Larimer F.W."/>
            <person name="Lucas S.M."/>
            <person name="Richardson P.M."/>
            <person name="Hristova K.R."/>
        </authorList>
    </citation>
    <scope>NUCLEOTIDE SEQUENCE [LARGE SCALE GENOMIC DNA]</scope>
    <source>
        <strain evidence="14">ATCC BAA-1232 / LMG 22953 / PM1</strain>
    </source>
</reference>
<keyword evidence="10" id="KW-0998">Cell outer membrane</keyword>
<dbReference type="InterPro" id="IPR050298">
    <property type="entry name" value="Gram-neg_bact_OMP"/>
</dbReference>
<sequence length="383" mass="40317">MDKKATGISAKQRRLAATATVLALASGAAAAADASSVQIFGIIDAGVLTQSKSAAGGRLTRLETSGLRQSVWGLKGTEDLGGGLKAFFNLESHFDTDTGGLHGTGDNGTPAVGTVLFRRQANVGLSGDWGTLILGRQYGPALLAHIGTEPRAFKEQFSNLYAWAYNQLEPIAGAGSVNSNNDVGIFFKNSIHYRNTFGPVTAGVLYSLGEQAGSTSNNSILAVGLSYSGPVTLSFSHEFMKDQITGEKVVKHTGVGAAVPFGDFTFKANFLRGENNNADGTTSSKVNGLGVGVDWKWHPMNNATVAYYDNKDKENKSNHTKNLVLSNDYFISKRTTIYAQAAFVDADAGATGAAALKTSIVADGSFKPDAKTTFINVGINHNF</sequence>
<dbReference type="GO" id="GO:0046930">
    <property type="term" value="C:pore complex"/>
    <property type="evidence" value="ECO:0007669"/>
    <property type="project" value="UniProtKB-KW"/>
</dbReference>
<dbReference type="KEGG" id="mpt:Mpe_A1592"/>
<comment type="subcellular location">
    <subcellularLocation>
        <location evidence="1">Cell outer membrane</location>
        <topology evidence="1">Multi-pass membrane protein</topology>
    </subcellularLocation>
</comment>